<comment type="caution">
    <text evidence="2">The sequence shown here is derived from an EMBL/GenBank/DDBJ whole genome shotgun (WGS) entry which is preliminary data.</text>
</comment>
<dbReference type="EMBL" id="JAHWXQ010000007">
    <property type="protein sequence ID" value="MBW3366870.1"/>
    <property type="molecule type" value="Genomic_DNA"/>
</dbReference>
<dbReference type="PROSITE" id="PS51257">
    <property type="entry name" value="PROKAR_LIPOPROTEIN"/>
    <property type="match status" value="1"/>
</dbReference>
<name>A0ABS6XFW3_9BACT</name>
<dbReference type="Proteomes" id="UP000774935">
    <property type="component" value="Unassembled WGS sequence"/>
</dbReference>
<evidence type="ECO:0000313" key="3">
    <source>
        <dbReference type="Proteomes" id="UP000774935"/>
    </source>
</evidence>
<evidence type="ECO:0008006" key="4">
    <source>
        <dbReference type="Google" id="ProtNLM"/>
    </source>
</evidence>
<gene>
    <name evidence="2" type="ORF">KYK27_17555</name>
</gene>
<keyword evidence="1" id="KW-0732">Signal</keyword>
<reference evidence="2 3" key="1">
    <citation type="submission" date="2021-07" db="EMBL/GenBank/DDBJ databases">
        <authorList>
            <person name="Kim M.K."/>
        </authorList>
    </citation>
    <scope>NUCLEOTIDE SEQUENCE [LARGE SCALE GENOMIC DNA]</scope>
    <source>
        <strain evidence="2 3">HLY7-15</strain>
    </source>
</reference>
<feature type="signal peptide" evidence="1">
    <location>
        <begin position="1"/>
        <end position="23"/>
    </location>
</feature>
<proteinExistence type="predicted"/>
<dbReference type="RefSeq" id="WP_199111614.1">
    <property type="nucleotide sequence ID" value="NZ_JAHWXQ010000007.1"/>
</dbReference>
<accession>A0ABS6XFW3</accession>
<protein>
    <recommendedName>
        <fullName evidence="4">Periplasmic protein</fullName>
    </recommendedName>
</protein>
<feature type="chain" id="PRO_5046347647" description="Periplasmic protein" evidence="1">
    <location>
        <begin position="24"/>
        <end position="87"/>
    </location>
</feature>
<keyword evidence="3" id="KW-1185">Reference proteome</keyword>
<sequence length="87" mass="9153">MKKLVLVLAIAGFMGASATSALACEGGKCKMEHTDKDKKGKKNKKATASVESCHMKSETADAGKTASCCMKKEAAKTEAAKETKIKK</sequence>
<organism evidence="2 3">
    <name type="scientific">Pontibacter populi</name>
    <dbReference type="NCBI Taxonomy" id="890055"/>
    <lineage>
        <taxon>Bacteria</taxon>
        <taxon>Pseudomonadati</taxon>
        <taxon>Bacteroidota</taxon>
        <taxon>Cytophagia</taxon>
        <taxon>Cytophagales</taxon>
        <taxon>Hymenobacteraceae</taxon>
        <taxon>Pontibacter</taxon>
    </lineage>
</organism>
<evidence type="ECO:0000256" key="1">
    <source>
        <dbReference type="SAM" id="SignalP"/>
    </source>
</evidence>
<evidence type="ECO:0000313" key="2">
    <source>
        <dbReference type="EMBL" id="MBW3366870.1"/>
    </source>
</evidence>